<dbReference type="Pfam" id="PF00324">
    <property type="entry name" value="AA_permease"/>
    <property type="match status" value="1"/>
</dbReference>
<evidence type="ECO:0000256" key="5">
    <source>
        <dbReference type="ARBA" id="ARBA00022989"/>
    </source>
</evidence>
<evidence type="ECO:0000256" key="7">
    <source>
        <dbReference type="SAM" id="MobiDB-lite"/>
    </source>
</evidence>
<evidence type="ECO:0000313" key="11">
    <source>
        <dbReference type="Proteomes" id="UP000830671"/>
    </source>
</evidence>
<evidence type="ECO:0000313" key="10">
    <source>
        <dbReference type="EMBL" id="UQC77050.1"/>
    </source>
</evidence>
<feature type="transmembrane region" description="Helical" evidence="8">
    <location>
        <begin position="264"/>
        <end position="288"/>
    </location>
</feature>
<keyword evidence="4" id="KW-0029">Amino-acid transport</keyword>
<dbReference type="GeneID" id="73336558"/>
<evidence type="ECO:0000256" key="6">
    <source>
        <dbReference type="ARBA" id="ARBA00023136"/>
    </source>
</evidence>
<keyword evidence="3 8" id="KW-0812">Transmembrane</keyword>
<feature type="transmembrane region" description="Helical" evidence="8">
    <location>
        <begin position="152"/>
        <end position="174"/>
    </location>
</feature>
<accession>A0A9Q8SHG7</accession>
<name>A0A9Q8SHG7_9PEZI</name>
<feature type="transmembrane region" description="Helical" evidence="8">
    <location>
        <begin position="507"/>
        <end position="526"/>
    </location>
</feature>
<feature type="transmembrane region" description="Helical" evidence="8">
    <location>
        <begin position="75"/>
        <end position="93"/>
    </location>
</feature>
<dbReference type="PANTHER" id="PTHR43341:SF4">
    <property type="entry name" value="ARGININE PERMEASE CAN1-RELATED"/>
    <property type="match status" value="1"/>
</dbReference>
<proteinExistence type="predicted"/>
<dbReference type="InterPro" id="IPR004841">
    <property type="entry name" value="AA-permease/SLC12A_dom"/>
</dbReference>
<dbReference type="FunFam" id="1.20.1740.10:FF:000006">
    <property type="entry name" value="General amino acid permease"/>
    <property type="match status" value="1"/>
</dbReference>
<dbReference type="RefSeq" id="XP_049138691.1">
    <property type="nucleotide sequence ID" value="XM_049281548.1"/>
</dbReference>
<feature type="transmembrane region" description="Helical" evidence="8">
    <location>
        <begin position="105"/>
        <end position="131"/>
    </location>
</feature>
<feature type="transmembrane region" description="Helical" evidence="8">
    <location>
        <begin position="211"/>
        <end position="234"/>
    </location>
</feature>
<feature type="transmembrane region" description="Helical" evidence="8">
    <location>
        <begin position="180"/>
        <end position="199"/>
    </location>
</feature>
<dbReference type="EMBL" id="CP019474">
    <property type="protein sequence ID" value="UQC77050.1"/>
    <property type="molecule type" value="Genomic_DNA"/>
</dbReference>
<protein>
    <submittedName>
        <fullName evidence="10">Amino acid permease</fullName>
    </submittedName>
</protein>
<dbReference type="AlphaFoldDB" id="A0A9Q8SHG7"/>
<sequence length="548" mass="59072">MRPVISGEANQQASFVPSILSSVLIASGRAITMFGSKEKTPQTSEGEVTPTNASKTDLENGETGGLQRDLNSRHLQFIAIGGTIGTGLFLGSGKAIATSGPVGCLIAFIFIGSIVYSVMTALCEMATYIPVPGAFTSYASRFIDPTLGFAMGWMYWFSWSITFALELTAAGVIIQYWNDSLSIAIFISVFWVVFTALNFMPIRIFGEVEMWFASIKVVTIVGFIIFAICINAGVGQQGYLGFKYWVSPGAFNESIVEGSVGKFIGFWSVLITAGFSFQGSELVGIGAGETKNPEKSVPSAVRWTFWGIFSLFVATIFFVGIIVPSDNPSLLLDSQDASASPLVIAANLAGVKVLPDIINAVLLTAVLSAANSNVYSGSRILVSLANERCAPQFMTYTNRFGSPYFAVATTSAVGLLAYMNLSSNGGVVFDWLLNVTAVAGFISWSCINICHLRFMAALKAQNIPRSSLPYLAPLQPYLSWYGLFFNVLIILTNGFAVFIEWSTSDFFTAYVSVLLFIVLLVGHKIFNRTMPLKAIDADVTSGTLRSQS</sequence>
<organism evidence="10 11">
    <name type="scientific">Colletotrichum lupini</name>
    <dbReference type="NCBI Taxonomy" id="145971"/>
    <lineage>
        <taxon>Eukaryota</taxon>
        <taxon>Fungi</taxon>
        <taxon>Dikarya</taxon>
        <taxon>Ascomycota</taxon>
        <taxon>Pezizomycotina</taxon>
        <taxon>Sordariomycetes</taxon>
        <taxon>Hypocreomycetidae</taxon>
        <taxon>Glomerellales</taxon>
        <taxon>Glomerellaceae</taxon>
        <taxon>Colletotrichum</taxon>
        <taxon>Colletotrichum acutatum species complex</taxon>
    </lineage>
</organism>
<dbReference type="Proteomes" id="UP000830671">
    <property type="component" value="Chromosome 2"/>
</dbReference>
<dbReference type="GO" id="GO:0015171">
    <property type="term" value="F:amino acid transmembrane transporter activity"/>
    <property type="evidence" value="ECO:0007669"/>
    <property type="project" value="TreeGrafter"/>
</dbReference>
<evidence type="ECO:0000256" key="4">
    <source>
        <dbReference type="ARBA" id="ARBA00022970"/>
    </source>
</evidence>
<evidence type="ECO:0000256" key="8">
    <source>
        <dbReference type="SAM" id="Phobius"/>
    </source>
</evidence>
<feature type="region of interest" description="Disordered" evidence="7">
    <location>
        <begin position="36"/>
        <end position="64"/>
    </location>
</feature>
<evidence type="ECO:0000256" key="1">
    <source>
        <dbReference type="ARBA" id="ARBA00004141"/>
    </source>
</evidence>
<dbReference type="PANTHER" id="PTHR43341">
    <property type="entry name" value="AMINO ACID PERMEASE"/>
    <property type="match status" value="1"/>
</dbReference>
<feature type="compositionally biased region" description="Polar residues" evidence="7">
    <location>
        <begin position="41"/>
        <end position="55"/>
    </location>
</feature>
<keyword evidence="2" id="KW-0813">Transport</keyword>
<feature type="transmembrane region" description="Helical" evidence="8">
    <location>
        <begin position="431"/>
        <end position="456"/>
    </location>
</feature>
<keyword evidence="5 8" id="KW-1133">Transmembrane helix</keyword>
<evidence type="ECO:0000259" key="9">
    <source>
        <dbReference type="Pfam" id="PF00324"/>
    </source>
</evidence>
<feature type="transmembrane region" description="Helical" evidence="8">
    <location>
        <begin position="477"/>
        <end position="501"/>
    </location>
</feature>
<evidence type="ECO:0000256" key="3">
    <source>
        <dbReference type="ARBA" id="ARBA00022692"/>
    </source>
</evidence>
<dbReference type="KEGG" id="clup:CLUP02_02516"/>
<comment type="subcellular location">
    <subcellularLocation>
        <location evidence="1">Membrane</location>
        <topology evidence="1">Multi-pass membrane protein</topology>
    </subcellularLocation>
</comment>
<gene>
    <name evidence="10" type="ORF">CLUP02_02516</name>
</gene>
<reference evidence="10" key="1">
    <citation type="journal article" date="2021" name="Mol. Plant Microbe Interact.">
        <title>Complete Genome Sequence of the Plant-Pathogenic Fungus Colletotrichum lupini.</title>
        <authorList>
            <person name="Baroncelli R."/>
            <person name="Pensec F."/>
            <person name="Da Lio D."/>
            <person name="Boufleur T."/>
            <person name="Vicente I."/>
            <person name="Sarrocco S."/>
            <person name="Picot A."/>
            <person name="Baraldi E."/>
            <person name="Sukno S."/>
            <person name="Thon M."/>
            <person name="Le Floch G."/>
        </authorList>
    </citation>
    <scope>NUCLEOTIDE SEQUENCE</scope>
    <source>
        <strain evidence="10">IMI 504893</strain>
    </source>
</reference>
<dbReference type="PIRSF" id="PIRSF006060">
    <property type="entry name" value="AA_transporter"/>
    <property type="match status" value="1"/>
</dbReference>
<feature type="transmembrane region" description="Helical" evidence="8">
    <location>
        <begin position="396"/>
        <end position="419"/>
    </location>
</feature>
<feature type="transmembrane region" description="Helical" evidence="8">
    <location>
        <begin position="300"/>
        <end position="323"/>
    </location>
</feature>
<dbReference type="GO" id="GO:0016020">
    <property type="term" value="C:membrane"/>
    <property type="evidence" value="ECO:0007669"/>
    <property type="project" value="UniProtKB-SubCell"/>
</dbReference>
<feature type="domain" description="Amino acid permease/ SLC12A" evidence="9">
    <location>
        <begin position="74"/>
        <end position="531"/>
    </location>
</feature>
<dbReference type="Gene3D" id="1.20.1740.10">
    <property type="entry name" value="Amino acid/polyamine transporter I"/>
    <property type="match status" value="1"/>
</dbReference>
<keyword evidence="11" id="KW-1185">Reference proteome</keyword>
<evidence type="ECO:0000256" key="2">
    <source>
        <dbReference type="ARBA" id="ARBA00022448"/>
    </source>
</evidence>
<keyword evidence="6 8" id="KW-0472">Membrane</keyword>
<dbReference type="InterPro" id="IPR050524">
    <property type="entry name" value="APC_YAT"/>
</dbReference>